<accession>K9Y1J4</accession>
<reference evidence="2" key="1">
    <citation type="journal article" date="2013" name="Proc. Natl. Acad. Sci. U.S.A.">
        <title>Improving the coverage of the cyanobacterial phylum using diversity-driven genome sequencing.</title>
        <authorList>
            <person name="Shih P.M."/>
            <person name="Wu D."/>
            <person name="Latifi A."/>
            <person name="Axen S.D."/>
            <person name="Fewer D.P."/>
            <person name="Talla E."/>
            <person name="Calteau A."/>
            <person name="Cai F."/>
            <person name="Tandeau de Marsac N."/>
            <person name="Rippka R."/>
            <person name="Herdman M."/>
            <person name="Sivonen K."/>
            <person name="Coursin T."/>
            <person name="Laurent T."/>
            <person name="Goodwin L."/>
            <person name="Nolan M."/>
            <person name="Davenport K.W."/>
            <person name="Han C.S."/>
            <person name="Rubin E.M."/>
            <person name="Eisen J.A."/>
            <person name="Woyke T."/>
            <person name="Gugger M."/>
            <person name="Kerfeld C.A."/>
        </authorList>
    </citation>
    <scope>NUCLEOTIDE SEQUENCE [LARGE SCALE GENOMIC DNA]</scope>
    <source>
        <strain evidence="2">ATCC 29371 / PCC 7437</strain>
        <plasmid evidence="2">Plasmid pSTA7437.01</plasmid>
    </source>
</reference>
<dbReference type="AlphaFoldDB" id="K9Y1J4"/>
<geneLocation type="plasmid" evidence="1 2">
    <name>pSTA7437.01</name>
</geneLocation>
<dbReference type="Proteomes" id="UP000010473">
    <property type="component" value="Plasmid pSTA7437.01"/>
</dbReference>
<dbReference type="GO" id="GO:0006878">
    <property type="term" value="P:intracellular copper ion homeostasis"/>
    <property type="evidence" value="ECO:0007669"/>
    <property type="project" value="InterPro"/>
</dbReference>
<dbReference type="GO" id="GO:0005507">
    <property type="term" value="F:copper ion binding"/>
    <property type="evidence" value="ECO:0007669"/>
    <property type="project" value="InterPro"/>
</dbReference>
<dbReference type="RefSeq" id="WP_015212102.1">
    <property type="nucleotide sequence ID" value="NC_019765.1"/>
</dbReference>
<organism evidence="1 2">
    <name type="scientific">Stanieria cyanosphaera (strain ATCC 29371 / PCC 7437)</name>
    <dbReference type="NCBI Taxonomy" id="111780"/>
    <lineage>
        <taxon>Bacteria</taxon>
        <taxon>Bacillati</taxon>
        <taxon>Cyanobacteriota</taxon>
        <taxon>Cyanophyceae</taxon>
        <taxon>Pleurocapsales</taxon>
        <taxon>Dermocarpellaceae</taxon>
        <taxon>Stanieria</taxon>
    </lineage>
</organism>
<proteinExistence type="predicted"/>
<dbReference type="KEGG" id="scs:Sta7437_4761"/>
<dbReference type="GO" id="GO:0009279">
    <property type="term" value="C:cell outer membrane"/>
    <property type="evidence" value="ECO:0007669"/>
    <property type="project" value="InterPro"/>
</dbReference>
<keyword evidence="1" id="KW-0614">Plasmid</keyword>
<dbReference type="InterPro" id="IPR036709">
    <property type="entry name" value="Autotransporte_beta_dom_sf"/>
</dbReference>
<protein>
    <submittedName>
        <fullName evidence="1">Copper resistance B</fullName>
    </submittedName>
</protein>
<gene>
    <name evidence="1" type="ordered locus">Sta7437_4761</name>
</gene>
<dbReference type="OrthoDB" id="9778934at2"/>
<dbReference type="InterPro" id="IPR007939">
    <property type="entry name" value="Cu-R_B_prcur"/>
</dbReference>
<keyword evidence="2" id="KW-1185">Reference proteome</keyword>
<dbReference type="SUPFAM" id="SSF103515">
    <property type="entry name" value="Autotransporter"/>
    <property type="match status" value="1"/>
</dbReference>
<evidence type="ECO:0000313" key="1">
    <source>
        <dbReference type="EMBL" id="AFZ38199.1"/>
    </source>
</evidence>
<dbReference type="HOGENOM" id="CLU_042913_1_0_3"/>
<sequence>MKNNSTDYRSTLTGLLGIISVLAYAPAIQAGELPQLKTEVSIETFNLEVDNSDTPPENKLPKLTESFLINESIEPAVKIVNYEQWQLSQRHNQTSESIDEEKWPEPVEDSQIFWLLLVDQLEFRGNDGEDTFNWDALSWIGGDYQRLWIKTEGDVGLESGDGEAELQLLYGKLIAPYWDFQAGIKYDQVYSSDGGPGRASGVIGIQGLAPYLFEVDGSLFVSQDGDVSARFSAEYQLLLSQRLILQPEFETNIAIQKVEEFGVGSGLNDLELGLRLRYEISRKFAPYVGINWTRKFGDTAELAEEEGESTDNFSFVGGLRLLF</sequence>
<dbReference type="EMBL" id="CP003654">
    <property type="protein sequence ID" value="AFZ38199.1"/>
    <property type="molecule type" value="Genomic_DNA"/>
</dbReference>
<dbReference type="Pfam" id="PF05275">
    <property type="entry name" value="CopB"/>
    <property type="match status" value="1"/>
</dbReference>
<name>K9Y1J4_STAC7</name>
<evidence type="ECO:0000313" key="2">
    <source>
        <dbReference type="Proteomes" id="UP000010473"/>
    </source>
</evidence>
<dbReference type="PATRIC" id="fig|111780.3.peg.4920"/>